<evidence type="ECO:0000313" key="2">
    <source>
        <dbReference type="EMBL" id="KKK56604.1"/>
    </source>
</evidence>
<dbReference type="EMBL" id="LAZR01064908">
    <property type="protein sequence ID" value="KKK56604.1"/>
    <property type="molecule type" value="Genomic_DNA"/>
</dbReference>
<protein>
    <recommendedName>
        <fullName evidence="1">Putative regulatory protein FmdB zinc ribbon domain-containing protein</fullName>
    </recommendedName>
</protein>
<dbReference type="NCBIfam" id="TIGR02605">
    <property type="entry name" value="CxxC_CxxC_SSSS"/>
    <property type="match status" value="1"/>
</dbReference>
<feature type="domain" description="Putative regulatory protein FmdB zinc ribbon" evidence="1">
    <location>
        <begin position="1"/>
        <end position="40"/>
    </location>
</feature>
<dbReference type="SMART" id="SM00834">
    <property type="entry name" value="CxxC_CXXC_SSSS"/>
    <property type="match status" value="1"/>
</dbReference>
<organism evidence="2">
    <name type="scientific">marine sediment metagenome</name>
    <dbReference type="NCBI Taxonomy" id="412755"/>
    <lineage>
        <taxon>unclassified sequences</taxon>
        <taxon>metagenomes</taxon>
        <taxon>ecological metagenomes</taxon>
    </lineage>
</organism>
<accession>A0A0F8YR34</accession>
<dbReference type="AlphaFoldDB" id="A0A0F8YR34"/>
<sequence length="95" mass="10607">MPIYEYVCDNCGKALERYEVYIDRQEPPACCDNPMEKQFSVSIADFRGSGFYKNDYGNGAHKLGVAEQAQRASIDCGRLGLKPAKPKPDNSSLLR</sequence>
<reference evidence="2" key="1">
    <citation type="journal article" date="2015" name="Nature">
        <title>Complex archaea that bridge the gap between prokaryotes and eukaryotes.</title>
        <authorList>
            <person name="Spang A."/>
            <person name="Saw J.H."/>
            <person name="Jorgensen S.L."/>
            <person name="Zaremba-Niedzwiedzka K."/>
            <person name="Martijn J."/>
            <person name="Lind A.E."/>
            <person name="van Eijk R."/>
            <person name="Schleper C."/>
            <person name="Guy L."/>
            <person name="Ettema T.J."/>
        </authorList>
    </citation>
    <scope>NUCLEOTIDE SEQUENCE</scope>
</reference>
<dbReference type="InterPro" id="IPR013429">
    <property type="entry name" value="Regulatory_FmdB_Zinc_ribbon"/>
</dbReference>
<comment type="caution">
    <text evidence="2">The sequence shown here is derived from an EMBL/GenBank/DDBJ whole genome shotgun (WGS) entry which is preliminary data.</text>
</comment>
<gene>
    <name evidence="2" type="ORF">LCGC14_3062850</name>
</gene>
<evidence type="ECO:0000259" key="1">
    <source>
        <dbReference type="SMART" id="SM00834"/>
    </source>
</evidence>
<name>A0A0F8YR34_9ZZZZ</name>
<proteinExistence type="predicted"/>